<evidence type="ECO:0008006" key="4">
    <source>
        <dbReference type="Google" id="ProtNLM"/>
    </source>
</evidence>
<keyword evidence="1" id="KW-0472">Membrane</keyword>
<dbReference type="PANTHER" id="PTHR37314">
    <property type="entry name" value="SLR0142 PROTEIN"/>
    <property type="match status" value="1"/>
</dbReference>
<dbReference type="EMBL" id="CP034412">
    <property type="protein sequence ID" value="QCY46065.1"/>
    <property type="molecule type" value="Genomic_DNA"/>
</dbReference>
<keyword evidence="1" id="KW-1133">Transmembrane helix</keyword>
<reference evidence="2 3" key="1">
    <citation type="submission" date="2018-12" db="EMBL/GenBank/DDBJ databases">
        <title>Complete Genome Sequence of Glutamicibacter creatinolyticus strain LGCM259,isolated from an abscess of a 12-year-old mare in Italy.</title>
        <authorList>
            <person name="Santos R.G."/>
            <person name="Silva A.L."/>
            <person name="Seyffert N."/>
            <person name="Castro T.L.P."/>
            <person name="Attili A.R."/>
            <person name="Rifici C."/>
            <person name="Mazzullo G."/>
            <person name="Brenig B."/>
            <person name="Venanzi F."/>
            <person name="Azevedo V."/>
        </authorList>
    </citation>
    <scope>NUCLEOTIDE SEQUENCE [LARGE SCALE GENOMIC DNA]</scope>
    <source>
        <strain evidence="2 3">LGCM 259</strain>
    </source>
</reference>
<dbReference type="Proteomes" id="UP000307000">
    <property type="component" value="Chromosome"/>
</dbReference>
<name>A0A5B7WRX4_9MICC</name>
<dbReference type="RefSeq" id="WP_138925538.1">
    <property type="nucleotide sequence ID" value="NZ_BAAAGL010000019.1"/>
</dbReference>
<evidence type="ECO:0000313" key="3">
    <source>
        <dbReference type="Proteomes" id="UP000307000"/>
    </source>
</evidence>
<evidence type="ECO:0000313" key="2">
    <source>
        <dbReference type="EMBL" id="QCY46065.1"/>
    </source>
</evidence>
<feature type="transmembrane region" description="Helical" evidence="1">
    <location>
        <begin position="163"/>
        <end position="184"/>
    </location>
</feature>
<evidence type="ECO:0000256" key="1">
    <source>
        <dbReference type="SAM" id="Phobius"/>
    </source>
</evidence>
<dbReference type="KEGG" id="gcr:GcLGCM259_0283"/>
<dbReference type="PANTHER" id="PTHR37314:SF4">
    <property type="entry name" value="UPF0700 TRANSMEMBRANE PROTEIN YOAK"/>
    <property type="match status" value="1"/>
</dbReference>
<protein>
    <recommendedName>
        <fullName evidence="4">DUF1275 domain-containing protein</fullName>
    </recommendedName>
</protein>
<dbReference type="Pfam" id="PF06912">
    <property type="entry name" value="DUF1275"/>
    <property type="match status" value="1"/>
</dbReference>
<feature type="transmembrane region" description="Helical" evidence="1">
    <location>
        <begin position="89"/>
        <end position="104"/>
    </location>
</feature>
<accession>A0A5B7WRX4</accession>
<keyword evidence="1" id="KW-0812">Transmembrane</keyword>
<feature type="transmembrane region" description="Helical" evidence="1">
    <location>
        <begin position="12"/>
        <end position="36"/>
    </location>
</feature>
<dbReference type="InterPro" id="IPR010699">
    <property type="entry name" value="DUF1275"/>
</dbReference>
<feature type="transmembrane region" description="Helical" evidence="1">
    <location>
        <begin position="190"/>
        <end position="208"/>
    </location>
</feature>
<gene>
    <name evidence="2" type="ORF">GcLGCM259_0283</name>
</gene>
<sequence length="218" mass="22954">MARNLSWRGVFFAGAITAIAGFVDGVGFIHYSGYFLSFMSGNSTRSSAALAGGDVTGWWLAMAFVSCFVLGVILATLVGARARVHRRPIVMYISGALLVVAALLGERGQVLTACVLASAMGAVNVSYTRSGEVSMGLTYMTGTLVKLGQQLAAALSGGNRGMWAPYAVLWAMITLGSLLGAISYLAFGLAVLWIAAAAMLLWATLGLNHERRQRALRP</sequence>
<dbReference type="AlphaFoldDB" id="A0A5B7WRX4"/>
<feature type="transmembrane region" description="Helical" evidence="1">
    <location>
        <begin position="56"/>
        <end position="77"/>
    </location>
</feature>
<keyword evidence="3" id="KW-1185">Reference proteome</keyword>
<organism evidence="2 3">
    <name type="scientific">Glutamicibacter creatinolyticus</name>
    <dbReference type="NCBI Taxonomy" id="162496"/>
    <lineage>
        <taxon>Bacteria</taxon>
        <taxon>Bacillati</taxon>
        <taxon>Actinomycetota</taxon>
        <taxon>Actinomycetes</taxon>
        <taxon>Micrococcales</taxon>
        <taxon>Micrococcaceae</taxon>
        <taxon>Glutamicibacter</taxon>
    </lineage>
</organism>
<proteinExistence type="predicted"/>